<dbReference type="RefSeq" id="WP_098798653.1">
    <property type="nucleotide sequence ID" value="NZ_CP095550.1"/>
</dbReference>
<feature type="domain" description="Thioredoxin" evidence="1">
    <location>
        <begin position="37"/>
        <end position="155"/>
    </location>
</feature>
<dbReference type="InterPro" id="IPR036249">
    <property type="entry name" value="Thioredoxin-like_sf"/>
</dbReference>
<name>A0ABW5C5D3_9BACI</name>
<dbReference type="InterPro" id="IPR013766">
    <property type="entry name" value="Thioredoxin_domain"/>
</dbReference>
<dbReference type="CDD" id="cd02947">
    <property type="entry name" value="TRX_family"/>
    <property type="match status" value="1"/>
</dbReference>
<proteinExistence type="predicted"/>
<dbReference type="Proteomes" id="UP001597318">
    <property type="component" value="Unassembled WGS sequence"/>
</dbReference>
<dbReference type="PROSITE" id="PS51352">
    <property type="entry name" value="THIOREDOXIN_2"/>
    <property type="match status" value="1"/>
</dbReference>
<gene>
    <name evidence="2" type="ORF">ACFSKK_20905</name>
</gene>
<comment type="caution">
    <text evidence="2">The sequence shown here is derived from an EMBL/GenBank/DDBJ whole genome shotgun (WGS) entry which is preliminary data.</text>
</comment>
<dbReference type="PANTHER" id="PTHR43601:SF3">
    <property type="entry name" value="THIOREDOXIN, MITOCHONDRIAL"/>
    <property type="match status" value="1"/>
</dbReference>
<evidence type="ECO:0000313" key="2">
    <source>
        <dbReference type="EMBL" id="MFD2216135.1"/>
    </source>
</evidence>
<evidence type="ECO:0000313" key="3">
    <source>
        <dbReference type="Proteomes" id="UP001597318"/>
    </source>
</evidence>
<reference evidence="3" key="1">
    <citation type="journal article" date="2019" name="Int. J. Syst. Evol. Microbiol.">
        <title>The Global Catalogue of Microorganisms (GCM) 10K type strain sequencing project: providing services to taxonomists for standard genome sequencing and annotation.</title>
        <authorList>
            <consortium name="The Broad Institute Genomics Platform"/>
            <consortium name="The Broad Institute Genome Sequencing Center for Infectious Disease"/>
            <person name="Wu L."/>
            <person name="Ma J."/>
        </authorList>
    </citation>
    <scope>NUCLEOTIDE SEQUENCE [LARGE SCALE GENOMIC DNA]</scope>
    <source>
        <strain evidence="3">CGMCC 1.15474</strain>
    </source>
</reference>
<evidence type="ECO:0000259" key="1">
    <source>
        <dbReference type="PROSITE" id="PS51352"/>
    </source>
</evidence>
<dbReference type="Gene3D" id="3.40.30.10">
    <property type="entry name" value="Glutaredoxin"/>
    <property type="match status" value="1"/>
</dbReference>
<sequence>MKKILIFGAVILILFGGLAFVTTYQNNQKAEGNVYGKSDLDPATIDQLDDPNYQNIILPDELEKKLENKEDTVVYFFSPLCEHCKATTPVLMPIADEVGVEINQLNLLEFEDAWQQYNITGTPTLVHYQDGKEVARSEGSNTEEAFRSLLNDWKAE</sequence>
<dbReference type="PANTHER" id="PTHR43601">
    <property type="entry name" value="THIOREDOXIN, MITOCHONDRIAL"/>
    <property type="match status" value="1"/>
</dbReference>
<dbReference type="EMBL" id="JBHUIK010000006">
    <property type="protein sequence ID" value="MFD2216135.1"/>
    <property type="molecule type" value="Genomic_DNA"/>
</dbReference>
<keyword evidence="3" id="KW-1185">Reference proteome</keyword>
<dbReference type="SUPFAM" id="SSF52833">
    <property type="entry name" value="Thioredoxin-like"/>
    <property type="match status" value="1"/>
</dbReference>
<protein>
    <submittedName>
        <fullName evidence="2">Thioredoxin family protein</fullName>
    </submittedName>
</protein>
<dbReference type="Pfam" id="PF00085">
    <property type="entry name" value="Thioredoxin"/>
    <property type="match status" value="1"/>
</dbReference>
<organism evidence="2 3">
    <name type="scientific">Metabacillus endolithicus</name>
    <dbReference type="NCBI Taxonomy" id="1535204"/>
    <lineage>
        <taxon>Bacteria</taxon>
        <taxon>Bacillati</taxon>
        <taxon>Bacillota</taxon>
        <taxon>Bacilli</taxon>
        <taxon>Bacillales</taxon>
        <taxon>Bacillaceae</taxon>
        <taxon>Metabacillus</taxon>
    </lineage>
</organism>
<accession>A0ABW5C5D3</accession>